<dbReference type="InterPro" id="IPR001229">
    <property type="entry name" value="Jacalin-like_lectin_dom"/>
</dbReference>
<protein>
    <submittedName>
        <fullName evidence="2">Mannose-binding lectin</fullName>
    </submittedName>
</protein>
<gene>
    <name evidence="2" type="ORF">SCAR479_08660</name>
</gene>
<feature type="domain" description="Jacalin-type lectin" evidence="1">
    <location>
        <begin position="8"/>
        <end position="112"/>
    </location>
</feature>
<reference evidence="2 3" key="1">
    <citation type="submission" date="2024-02" db="EMBL/GenBank/DDBJ databases">
        <title>First draft genome assembly of two strains of Seiridium cardinale.</title>
        <authorList>
            <person name="Emiliani G."/>
            <person name="Scali E."/>
        </authorList>
    </citation>
    <scope>NUCLEOTIDE SEQUENCE [LARGE SCALE GENOMIC DNA]</scope>
    <source>
        <strain evidence="2 3">BM-138-000479</strain>
    </source>
</reference>
<dbReference type="Pfam" id="PF01419">
    <property type="entry name" value="Jacalin"/>
    <property type="match status" value="1"/>
</dbReference>
<keyword evidence="3" id="KW-1185">Reference proteome</keyword>
<sequence>MKWGSGRRGCLNGIELEFSDGKRSSAGNTDTTQTFEECLLDIVKGERVKSMSLWGMGSGQWDRTSRLRFDTTDGTAFNAGAEAHGENEYKSEVGSGLLVGFRGRAGINIDCLAPLFLKPVVKQYVDKITYPTLDMNDTGFLQMEILDRAKAEWDGVTGKCTIRGERPVSISRNWNNKNTVDFGVQVMFSAGIPFLAKNETTIMMETGY</sequence>
<organism evidence="2 3">
    <name type="scientific">Seiridium cardinale</name>
    <dbReference type="NCBI Taxonomy" id="138064"/>
    <lineage>
        <taxon>Eukaryota</taxon>
        <taxon>Fungi</taxon>
        <taxon>Dikarya</taxon>
        <taxon>Ascomycota</taxon>
        <taxon>Pezizomycotina</taxon>
        <taxon>Sordariomycetes</taxon>
        <taxon>Xylariomycetidae</taxon>
        <taxon>Amphisphaeriales</taxon>
        <taxon>Sporocadaceae</taxon>
        <taxon>Seiridium</taxon>
    </lineage>
</organism>
<evidence type="ECO:0000313" key="2">
    <source>
        <dbReference type="EMBL" id="KAK9774575.1"/>
    </source>
</evidence>
<dbReference type="SUPFAM" id="SSF51101">
    <property type="entry name" value="Mannose-binding lectins"/>
    <property type="match status" value="1"/>
</dbReference>
<evidence type="ECO:0000313" key="3">
    <source>
        <dbReference type="Proteomes" id="UP001465668"/>
    </source>
</evidence>
<dbReference type="Gene3D" id="2.100.10.30">
    <property type="entry name" value="Jacalin-like lectin domain"/>
    <property type="match status" value="1"/>
</dbReference>
<name>A0ABR2XLK2_9PEZI</name>
<comment type="caution">
    <text evidence="2">The sequence shown here is derived from an EMBL/GenBank/DDBJ whole genome shotgun (WGS) entry which is preliminary data.</text>
</comment>
<accession>A0ABR2XLK2</accession>
<dbReference type="EMBL" id="JARVKM010000040">
    <property type="protein sequence ID" value="KAK9774575.1"/>
    <property type="molecule type" value="Genomic_DNA"/>
</dbReference>
<dbReference type="InterPro" id="IPR036404">
    <property type="entry name" value="Jacalin-like_lectin_dom_sf"/>
</dbReference>
<proteinExistence type="predicted"/>
<dbReference type="Proteomes" id="UP001465668">
    <property type="component" value="Unassembled WGS sequence"/>
</dbReference>
<evidence type="ECO:0000259" key="1">
    <source>
        <dbReference type="Pfam" id="PF01419"/>
    </source>
</evidence>